<name>A0A1Y6CPD2_9BACT</name>
<dbReference type="AlphaFoldDB" id="A0A1Y6CPD2"/>
<proteinExistence type="predicted"/>
<reference evidence="4" key="1">
    <citation type="submission" date="2017-04" db="EMBL/GenBank/DDBJ databases">
        <authorList>
            <person name="Varghese N."/>
            <person name="Submissions S."/>
        </authorList>
    </citation>
    <scope>NUCLEOTIDE SEQUENCE [LARGE SCALE GENOMIC DNA]</scope>
    <source>
        <strain evidence="4">RKEM611</strain>
    </source>
</reference>
<keyword evidence="4" id="KW-1185">Reference proteome</keyword>
<dbReference type="EMBL" id="FWZT01000037">
    <property type="protein sequence ID" value="SMF81594.1"/>
    <property type="molecule type" value="Genomic_DNA"/>
</dbReference>
<gene>
    <name evidence="3" type="ORF">SAMN06296036_13719</name>
</gene>
<dbReference type="GO" id="GO:0006508">
    <property type="term" value="P:proteolysis"/>
    <property type="evidence" value="ECO:0007669"/>
    <property type="project" value="InterPro"/>
</dbReference>
<dbReference type="Pfam" id="PF01343">
    <property type="entry name" value="Peptidase_S49"/>
    <property type="match status" value="1"/>
</dbReference>
<feature type="region of interest" description="Disordered" evidence="1">
    <location>
        <begin position="1"/>
        <end position="30"/>
    </location>
</feature>
<organism evidence="3 4">
    <name type="scientific">Pseudobacteriovorax antillogorgiicola</name>
    <dbReference type="NCBI Taxonomy" id="1513793"/>
    <lineage>
        <taxon>Bacteria</taxon>
        <taxon>Pseudomonadati</taxon>
        <taxon>Bdellovibrionota</taxon>
        <taxon>Oligoflexia</taxon>
        <taxon>Oligoflexales</taxon>
        <taxon>Pseudobacteriovoracaceae</taxon>
        <taxon>Pseudobacteriovorax</taxon>
    </lineage>
</organism>
<evidence type="ECO:0000313" key="4">
    <source>
        <dbReference type="Proteomes" id="UP000192907"/>
    </source>
</evidence>
<dbReference type="Gene3D" id="3.90.226.10">
    <property type="entry name" value="2-enoyl-CoA Hydratase, Chain A, domain 1"/>
    <property type="match status" value="1"/>
</dbReference>
<dbReference type="Proteomes" id="UP000192907">
    <property type="component" value="Unassembled WGS sequence"/>
</dbReference>
<protein>
    <submittedName>
        <fullName evidence="3">Peptidase family S49</fullName>
    </submittedName>
</protein>
<feature type="compositionally biased region" description="Basic and acidic residues" evidence="1">
    <location>
        <begin position="1"/>
        <end position="10"/>
    </location>
</feature>
<feature type="region of interest" description="Disordered" evidence="1">
    <location>
        <begin position="91"/>
        <end position="113"/>
    </location>
</feature>
<accession>A0A1Y6CPD2</accession>
<feature type="domain" description="Peptidase S49" evidence="2">
    <location>
        <begin position="17"/>
        <end position="95"/>
    </location>
</feature>
<evidence type="ECO:0000313" key="3">
    <source>
        <dbReference type="EMBL" id="SMF81594.1"/>
    </source>
</evidence>
<dbReference type="GO" id="GO:0008233">
    <property type="term" value="F:peptidase activity"/>
    <property type="evidence" value="ECO:0007669"/>
    <property type="project" value="InterPro"/>
</dbReference>
<dbReference type="STRING" id="1513793.SAMN06296036_13719"/>
<dbReference type="InterPro" id="IPR002142">
    <property type="entry name" value="Peptidase_S49"/>
</dbReference>
<sequence length="229" mass="24700">MNADKNEGEIKFVSSQSPYKNADPSTEAGASEKQVVIDDLAAVFISSVARNRSITDEKVLSEFGQGLVFVGRKALKRSMIDEISTFEDVMTKVQKPESAPTTEDPTPGGGGPEIKITGELLRSDYSSLVEEFMTEGASAERARILELQEICAGRGVDLKAYIVGGVSAKDAALDILKNSRASTNSSLARLEQNEKELAGLSAHCPAEEDDWSAELETVKNAGWLNDDRI</sequence>
<evidence type="ECO:0000259" key="2">
    <source>
        <dbReference type="Pfam" id="PF01343"/>
    </source>
</evidence>
<evidence type="ECO:0000256" key="1">
    <source>
        <dbReference type="SAM" id="MobiDB-lite"/>
    </source>
</evidence>